<dbReference type="PIRSF" id="PIRSF000077">
    <property type="entry name" value="Thioredoxin"/>
    <property type="match status" value="1"/>
</dbReference>
<dbReference type="SUPFAM" id="SSF52833">
    <property type="entry name" value="Thioredoxin-like"/>
    <property type="match status" value="1"/>
</dbReference>
<dbReference type="InterPro" id="IPR036249">
    <property type="entry name" value="Thioredoxin-like_sf"/>
</dbReference>
<dbReference type="PANTHER" id="PTHR45663">
    <property type="entry name" value="GEO12009P1"/>
    <property type="match status" value="1"/>
</dbReference>
<dbReference type="CDD" id="cd02947">
    <property type="entry name" value="TRX_family"/>
    <property type="match status" value="1"/>
</dbReference>
<dbReference type="InterPro" id="IPR013766">
    <property type="entry name" value="Thioredoxin_domain"/>
</dbReference>
<protein>
    <recommendedName>
        <fullName evidence="6">Thioredoxin</fullName>
    </recommendedName>
</protein>
<keyword evidence="9" id="KW-1185">Reference proteome</keyword>
<dbReference type="Pfam" id="PF00085">
    <property type="entry name" value="Thioredoxin"/>
    <property type="match status" value="1"/>
</dbReference>
<proteinExistence type="inferred from homology"/>
<dbReference type="InterPro" id="IPR017937">
    <property type="entry name" value="Thioredoxin_CS"/>
</dbReference>
<gene>
    <name evidence="8" type="ORF">OF365_02855</name>
</gene>
<keyword evidence="5" id="KW-0676">Redox-active center</keyword>
<keyword evidence="4" id="KW-1015">Disulfide bond</keyword>
<evidence type="ECO:0000256" key="3">
    <source>
        <dbReference type="ARBA" id="ARBA00022982"/>
    </source>
</evidence>
<dbReference type="PANTHER" id="PTHR45663:SF11">
    <property type="entry name" value="GEO12009P1"/>
    <property type="match status" value="1"/>
</dbReference>
<evidence type="ECO:0000256" key="1">
    <source>
        <dbReference type="ARBA" id="ARBA00008987"/>
    </source>
</evidence>
<dbReference type="Gene3D" id="3.40.30.10">
    <property type="entry name" value="Glutaredoxin"/>
    <property type="match status" value="1"/>
</dbReference>
<name>A0ABT3BPZ1_9BACT</name>
<dbReference type="Proteomes" id="UP001207252">
    <property type="component" value="Unassembled WGS sequence"/>
</dbReference>
<evidence type="ECO:0000313" key="8">
    <source>
        <dbReference type="EMBL" id="MCV3754304.1"/>
    </source>
</evidence>
<dbReference type="InterPro" id="IPR005746">
    <property type="entry name" value="Thioredoxin"/>
</dbReference>
<evidence type="ECO:0000256" key="6">
    <source>
        <dbReference type="PIRNR" id="PIRNR000077"/>
    </source>
</evidence>
<accession>A0ABT3BPZ1</accession>
<evidence type="ECO:0000256" key="5">
    <source>
        <dbReference type="ARBA" id="ARBA00023284"/>
    </source>
</evidence>
<dbReference type="EMBL" id="JAOXHJ010000007">
    <property type="protein sequence ID" value="MCV3754304.1"/>
    <property type="molecule type" value="Genomic_DNA"/>
</dbReference>
<evidence type="ECO:0000256" key="2">
    <source>
        <dbReference type="ARBA" id="ARBA00022448"/>
    </source>
</evidence>
<evidence type="ECO:0000256" key="4">
    <source>
        <dbReference type="ARBA" id="ARBA00023157"/>
    </source>
</evidence>
<comment type="caution">
    <text evidence="8">The sequence shown here is derived from an EMBL/GenBank/DDBJ whole genome shotgun (WGS) entry which is preliminary data.</text>
</comment>
<dbReference type="RefSeq" id="WP_263818108.1">
    <property type="nucleotide sequence ID" value="NZ_JAOXHJ010000007.1"/>
</dbReference>
<sequence>MLKILNKEDNLETLLATSEEKPLLLVFSATWCPPCRMLAKEIERLDEMHADEYNIVKIDVDQFNDLASQYGVSSIPSSFFVKNKEIVENKVGFMDINTLLTKLNKLK</sequence>
<evidence type="ECO:0000259" key="7">
    <source>
        <dbReference type="PROSITE" id="PS51352"/>
    </source>
</evidence>
<keyword evidence="3" id="KW-0249">Electron transport</keyword>
<keyword evidence="2" id="KW-0813">Transport</keyword>
<dbReference type="PROSITE" id="PS00194">
    <property type="entry name" value="THIOREDOXIN_1"/>
    <property type="match status" value="1"/>
</dbReference>
<comment type="similarity">
    <text evidence="1 6">Belongs to the thioredoxin family.</text>
</comment>
<evidence type="ECO:0000313" key="9">
    <source>
        <dbReference type="Proteomes" id="UP001207252"/>
    </source>
</evidence>
<feature type="domain" description="Thioredoxin" evidence="7">
    <location>
        <begin position="1"/>
        <end position="107"/>
    </location>
</feature>
<organism evidence="8 9">
    <name type="scientific">Ureaplasma zalophigenitalium</name>
    <dbReference type="NCBI Taxonomy" id="907723"/>
    <lineage>
        <taxon>Bacteria</taxon>
        <taxon>Bacillati</taxon>
        <taxon>Mycoplasmatota</taxon>
        <taxon>Mycoplasmoidales</taxon>
        <taxon>Mycoplasmoidaceae</taxon>
        <taxon>Ureaplasma</taxon>
    </lineage>
</organism>
<dbReference type="PROSITE" id="PS51352">
    <property type="entry name" value="THIOREDOXIN_2"/>
    <property type="match status" value="1"/>
</dbReference>
<reference evidence="8 9" key="1">
    <citation type="journal article" date="2020" name="Int. J. Syst. Evol. Microbiol.">
        <title>Ureaplasma miroungigenitalium sp. nov. isolated from northern elephant seals (Mirounga angustirostris) and Ureaplasma zalophigenitalium sp. nov. isolated from California sea lions (Zalophus californianus).</title>
        <authorList>
            <person name="Volokhov D.V."/>
            <person name="Gulland F.M."/>
            <person name="Gao Y."/>
            <person name="Chizhikov V.E."/>
        </authorList>
    </citation>
    <scope>NUCLEOTIDE SEQUENCE [LARGE SCALE GENOMIC DNA]</scope>
    <source>
        <strain evidence="8 9">CSL7644-GEN</strain>
    </source>
</reference>